<name>A0A6P8DR53_PUNGR</name>
<reference evidence="2" key="1">
    <citation type="journal article" date="2020" name="Plant Biotechnol. J.">
        <title>The pomegranate (Punica granatum L.) draft genome dissects genetic divergence between soft- and hard-seeded cultivars.</title>
        <authorList>
            <person name="Luo X."/>
            <person name="Li H."/>
            <person name="Wu Z."/>
            <person name="Yao W."/>
            <person name="Zhao P."/>
            <person name="Cao D."/>
            <person name="Yu H."/>
            <person name="Li K."/>
            <person name="Poudel K."/>
            <person name="Zhao D."/>
            <person name="Zhang F."/>
            <person name="Xia X."/>
            <person name="Chen L."/>
            <person name="Wang Q."/>
            <person name="Jing D."/>
            <person name="Cao S."/>
        </authorList>
    </citation>
    <scope>NUCLEOTIDE SEQUENCE [LARGE SCALE GENOMIC DNA]</scope>
    <source>
        <strain evidence="2">cv. Tunisia</strain>
    </source>
</reference>
<protein>
    <submittedName>
        <fullName evidence="3">Uncharacterized protein LOC116209061</fullName>
    </submittedName>
</protein>
<feature type="domain" description="Reverse transcriptase zinc-binding" evidence="1">
    <location>
        <begin position="45"/>
        <end position="130"/>
    </location>
</feature>
<reference evidence="3" key="2">
    <citation type="submission" date="2025-08" db="UniProtKB">
        <authorList>
            <consortium name="RefSeq"/>
        </authorList>
    </citation>
    <scope>IDENTIFICATION</scope>
    <source>
        <tissue evidence="3">Leaf</tissue>
    </source>
</reference>
<dbReference type="GeneID" id="116209061"/>
<dbReference type="AlphaFoldDB" id="A0A6P8DR53"/>
<dbReference type="Pfam" id="PF13966">
    <property type="entry name" value="zf-RVT"/>
    <property type="match status" value="1"/>
</dbReference>
<proteinExistence type="predicted"/>
<dbReference type="InterPro" id="IPR026960">
    <property type="entry name" value="RVT-Znf"/>
</dbReference>
<dbReference type="RefSeq" id="XP_031398485.1">
    <property type="nucleotide sequence ID" value="XM_031542625.1"/>
</dbReference>
<organism evidence="2 3">
    <name type="scientific">Punica granatum</name>
    <name type="common">Pomegranate</name>
    <dbReference type="NCBI Taxonomy" id="22663"/>
    <lineage>
        <taxon>Eukaryota</taxon>
        <taxon>Viridiplantae</taxon>
        <taxon>Streptophyta</taxon>
        <taxon>Embryophyta</taxon>
        <taxon>Tracheophyta</taxon>
        <taxon>Spermatophyta</taxon>
        <taxon>Magnoliopsida</taxon>
        <taxon>eudicotyledons</taxon>
        <taxon>Gunneridae</taxon>
        <taxon>Pentapetalae</taxon>
        <taxon>rosids</taxon>
        <taxon>malvids</taxon>
        <taxon>Myrtales</taxon>
        <taxon>Lythraceae</taxon>
        <taxon>Punica</taxon>
    </lineage>
</organism>
<accession>A0A6P8DR53</accession>
<evidence type="ECO:0000313" key="3">
    <source>
        <dbReference type="RefSeq" id="XP_031398485.1"/>
    </source>
</evidence>
<dbReference type="Proteomes" id="UP000515151">
    <property type="component" value="Chromosome 5"/>
</dbReference>
<evidence type="ECO:0000259" key="1">
    <source>
        <dbReference type="Pfam" id="PF13966"/>
    </source>
</evidence>
<dbReference type="OrthoDB" id="1937542at2759"/>
<evidence type="ECO:0000313" key="2">
    <source>
        <dbReference type="Proteomes" id="UP000515151"/>
    </source>
</evidence>
<keyword evidence="2" id="KW-1185">Reference proteome</keyword>
<gene>
    <name evidence="3" type="primary">LOC116209061</name>
</gene>
<sequence length="205" mass="23566">MQQAVGTGLEALIPQAASIKKLATTEAELAEHDMLVWTPHKNGQYTVFSTWKCFRPSKQKVKWRKAVWFAGHLPRSSFVAWLAVRNRLTTRDRMVKWKITLAAEECELCSSHLETGDYLSVTCPVTRGIWKSLLARVGLQRSSPDWDSGLRCISALKGRSLGTVCLKLLWIHYIYCVWKEHNNRIFMKHLRSPQELYSTFQVMLG</sequence>